<evidence type="ECO:0000256" key="1">
    <source>
        <dbReference type="SAM" id="MobiDB-lite"/>
    </source>
</evidence>
<dbReference type="SMART" id="SM00353">
    <property type="entry name" value="HLH"/>
    <property type="match status" value="1"/>
</dbReference>
<dbReference type="STRING" id="694270.A0A395T2Y1"/>
<feature type="region of interest" description="Disordered" evidence="1">
    <location>
        <begin position="238"/>
        <end position="370"/>
    </location>
</feature>
<organism evidence="3 4">
    <name type="scientific">Fusarium longipes</name>
    <dbReference type="NCBI Taxonomy" id="694270"/>
    <lineage>
        <taxon>Eukaryota</taxon>
        <taxon>Fungi</taxon>
        <taxon>Dikarya</taxon>
        <taxon>Ascomycota</taxon>
        <taxon>Pezizomycotina</taxon>
        <taxon>Sordariomycetes</taxon>
        <taxon>Hypocreomycetidae</taxon>
        <taxon>Hypocreales</taxon>
        <taxon>Nectriaceae</taxon>
        <taxon>Fusarium</taxon>
    </lineage>
</organism>
<dbReference type="SUPFAM" id="SSF47459">
    <property type="entry name" value="HLH, helix-loop-helix DNA-binding domain"/>
    <property type="match status" value="1"/>
</dbReference>
<feature type="compositionally biased region" description="Low complexity" evidence="1">
    <location>
        <begin position="131"/>
        <end position="157"/>
    </location>
</feature>
<keyword evidence="4" id="KW-1185">Reference proteome</keyword>
<feature type="region of interest" description="Disordered" evidence="1">
    <location>
        <begin position="1"/>
        <end position="196"/>
    </location>
</feature>
<evidence type="ECO:0000313" key="4">
    <source>
        <dbReference type="Proteomes" id="UP000266234"/>
    </source>
</evidence>
<dbReference type="AlphaFoldDB" id="A0A395T2Y1"/>
<comment type="caution">
    <text evidence="3">The sequence shown here is derived from an EMBL/GenBank/DDBJ whole genome shotgun (WGS) entry which is preliminary data.</text>
</comment>
<dbReference type="Pfam" id="PF00010">
    <property type="entry name" value="HLH"/>
    <property type="match status" value="1"/>
</dbReference>
<proteinExistence type="predicted"/>
<feature type="compositionally biased region" description="Polar residues" evidence="1">
    <location>
        <begin position="10"/>
        <end position="30"/>
    </location>
</feature>
<dbReference type="Proteomes" id="UP000266234">
    <property type="component" value="Unassembled WGS sequence"/>
</dbReference>
<evidence type="ECO:0000313" key="3">
    <source>
        <dbReference type="EMBL" id="RGP79093.1"/>
    </source>
</evidence>
<feature type="domain" description="BHLH" evidence="2">
    <location>
        <begin position="179"/>
        <end position="229"/>
    </location>
</feature>
<protein>
    <submittedName>
        <fullName evidence="3">Sterol regulatory element-binding 2</fullName>
    </submittedName>
</protein>
<reference evidence="3 4" key="1">
    <citation type="journal article" date="2018" name="PLoS Pathog.">
        <title>Evolution of structural diversity of trichothecenes, a family of toxins produced by plant pathogenic and entomopathogenic fungi.</title>
        <authorList>
            <person name="Proctor R.H."/>
            <person name="McCormick S.P."/>
            <person name="Kim H.S."/>
            <person name="Cardoza R.E."/>
            <person name="Stanley A.M."/>
            <person name="Lindo L."/>
            <person name="Kelly A."/>
            <person name="Brown D.W."/>
            <person name="Lee T."/>
            <person name="Vaughan M.M."/>
            <person name="Alexander N.J."/>
            <person name="Busman M."/>
            <person name="Gutierrez S."/>
        </authorList>
    </citation>
    <scope>NUCLEOTIDE SEQUENCE [LARGE SCALE GENOMIC DNA]</scope>
    <source>
        <strain evidence="3 4">NRRL 20695</strain>
    </source>
</reference>
<dbReference type="Gene3D" id="4.10.280.10">
    <property type="entry name" value="Helix-loop-helix DNA-binding domain"/>
    <property type="match status" value="1"/>
</dbReference>
<dbReference type="PANTHER" id="PTHR46266:SF4">
    <property type="entry name" value="TRANSCRIPTION FACTOR TT8"/>
    <property type="match status" value="1"/>
</dbReference>
<dbReference type="PROSITE" id="PS50888">
    <property type="entry name" value="BHLH"/>
    <property type="match status" value="1"/>
</dbReference>
<dbReference type="CDD" id="cd00083">
    <property type="entry name" value="bHLH_SF"/>
    <property type="match status" value="1"/>
</dbReference>
<dbReference type="InterPro" id="IPR036638">
    <property type="entry name" value="HLH_DNA-bd_sf"/>
</dbReference>
<feature type="compositionally biased region" description="Polar residues" evidence="1">
    <location>
        <begin position="45"/>
        <end position="69"/>
    </location>
</feature>
<feature type="compositionally biased region" description="Acidic residues" evidence="1">
    <location>
        <begin position="274"/>
        <end position="286"/>
    </location>
</feature>
<dbReference type="InterPro" id="IPR011598">
    <property type="entry name" value="bHLH_dom"/>
</dbReference>
<dbReference type="PANTHER" id="PTHR46266">
    <property type="entry name" value="TRANSCRIPTION FACTOR TT8"/>
    <property type="match status" value="1"/>
</dbReference>
<feature type="compositionally biased region" description="Basic and acidic residues" evidence="1">
    <location>
        <begin position="256"/>
        <end position="267"/>
    </location>
</feature>
<sequence>MPRPGLPLTPGSSSDIKGKDGTQQLASFQLSFELPPPAIHDASRISPTMSSQVSPTDTKSHHAGTTSPGTMYPMQPAEAVKARRRSSAARDAKDNSFALPPPPTRSRKIIQMKPRQEVSGDTTNKEKAKTTGKSSAATKTTATAANSKAAVAASGDAATDEKTKKKQPSATSAAGRKIARKTAHSLIERRRRSKMNEEFAVLKGMIPACTGDMHKLSILQASIEYIRYLEDCVSKLKAQQEEDKDRTESGRQTPTGRERLPSIREFHPTFQGDPEGDEDVEMEDSDVTSPALNAMPDQDARHPSASPALPPRDSRHRAQSYSSVSTDRRYSYSVSAGTSPAFGPQIYGAPHYARSDASAPGSALTSPALNPQSELDQEAMAALLMLNNDRRDSKGRGLSVRDLLST</sequence>
<feature type="compositionally biased region" description="Basic residues" evidence="1">
    <location>
        <begin position="177"/>
        <end position="193"/>
    </location>
</feature>
<name>A0A395T2Y1_9HYPO</name>
<gene>
    <name evidence="3" type="ORF">FLONG3_2775</name>
</gene>
<feature type="compositionally biased region" description="Basic and acidic residues" evidence="1">
    <location>
        <begin position="114"/>
        <end position="129"/>
    </location>
</feature>
<dbReference type="OrthoDB" id="690068at2759"/>
<accession>A0A395T2Y1</accession>
<dbReference type="GO" id="GO:0046983">
    <property type="term" value="F:protein dimerization activity"/>
    <property type="evidence" value="ECO:0007669"/>
    <property type="project" value="InterPro"/>
</dbReference>
<feature type="compositionally biased region" description="Basic and acidic residues" evidence="1">
    <location>
        <begin position="238"/>
        <end position="249"/>
    </location>
</feature>
<evidence type="ECO:0000259" key="2">
    <source>
        <dbReference type="PROSITE" id="PS50888"/>
    </source>
</evidence>
<dbReference type="EMBL" id="PXOG01000055">
    <property type="protein sequence ID" value="RGP79093.1"/>
    <property type="molecule type" value="Genomic_DNA"/>
</dbReference>